<gene>
    <name evidence="3" type="ORF">ARMGADRAFT_565902</name>
</gene>
<protein>
    <recommendedName>
        <fullName evidence="2">DUF6699 domain-containing protein</fullName>
    </recommendedName>
</protein>
<dbReference type="OrthoDB" id="3265169at2759"/>
<sequence length="319" mass="35631">MRPQVKEDSELHLIDVHGTLTLRKAPTTHRQTTTITRSHHSTASSSGVCTHSSKPKPRYSSMMRVLRENLTTMTTQRDREPIELHLSPVTVFYTPSRPSLVTPTDGEVQMMTTVPVHRHAISSPDASYTGSVWKHIASSSLRKPCHRHIPLPSQIESSNPTVAHPLLQPSGGERMIELDFARSLSSVRVLGRDRSVNEAATSPPLPSLAIVHPKLPCPVVIQRSGDCEWVIVADVVEKLWHALHRRDPVGSASAPSFLESPEDATFTSRRMSSRVKRGIVHQPRLAYLRSKTRFMGLRAMEGDTWELLVVWDARVALVR</sequence>
<evidence type="ECO:0000256" key="1">
    <source>
        <dbReference type="SAM" id="MobiDB-lite"/>
    </source>
</evidence>
<dbReference type="EMBL" id="KZ293692">
    <property type="protein sequence ID" value="PBK85184.1"/>
    <property type="molecule type" value="Genomic_DNA"/>
</dbReference>
<name>A0A2H3CUQ5_ARMGA</name>
<dbReference type="InterPro" id="IPR046522">
    <property type="entry name" value="DUF6699"/>
</dbReference>
<feature type="compositionally biased region" description="Low complexity" evidence="1">
    <location>
        <begin position="28"/>
        <end position="46"/>
    </location>
</feature>
<evidence type="ECO:0000313" key="4">
    <source>
        <dbReference type="Proteomes" id="UP000217790"/>
    </source>
</evidence>
<dbReference type="InParanoid" id="A0A2H3CUQ5"/>
<accession>A0A2H3CUQ5</accession>
<evidence type="ECO:0000313" key="3">
    <source>
        <dbReference type="EMBL" id="PBK85184.1"/>
    </source>
</evidence>
<dbReference type="Pfam" id="PF20415">
    <property type="entry name" value="DUF6699"/>
    <property type="match status" value="1"/>
</dbReference>
<keyword evidence="4" id="KW-1185">Reference proteome</keyword>
<proteinExistence type="predicted"/>
<dbReference type="Proteomes" id="UP000217790">
    <property type="component" value="Unassembled WGS sequence"/>
</dbReference>
<feature type="domain" description="DUF6699" evidence="2">
    <location>
        <begin position="185"/>
        <end position="299"/>
    </location>
</feature>
<organism evidence="3 4">
    <name type="scientific">Armillaria gallica</name>
    <name type="common">Bulbous honey fungus</name>
    <name type="synonym">Armillaria bulbosa</name>
    <dbReference type="NCBI Taxonomy" id="47427"/>
    <lineage>
        <taxon>Eukaryota</taxon>
        <taxon>Fungi</taxon>
        <taxon>Dikarya</taxon>
        <taxon>Basidiomycota</taxon>
        <taxon>Agaricomycotina</taxon>
        <taxon>Agaricomycetes</taxon>
        <taxon>Agaricomycetidae</taxon>
        <taxon>Agaricales</taxon>
        <taxon>Marasmiineae</taxon>
        <taxon>Physalacriaceae</taxon>
        <taxon>Armillaria</taxon>
    </lineage>
</organism>
<feature type="region of interest" description="Disordered" evidence="1">
    <location>
        <begin position="26"/>
        <end position="58"/>
    </location>
</feature>
<dbReference type="AlphaFoldDB" id="A0A2H3CUQ5"/>
<evidence type="ECO:0000259" key="2">
    <source>
        <dbReference type="Pfam" id="PF20415"/>
    </source>
</evidence>
<reference evidence="4" key="1">
    <citation type="journal article" date="2017" name="Nat. Ecol. Evol.">
        <title>Genome expansion and lineage-specific genetic innovations in the forest pathogenic fungi Armillaria.</title>
        <authorList>
            <person name="Sipos G."/>
            <person name="Prasanna A.N."/>
            <person name="Walter M.C."/>
            <person name="O'Connor E."/>
            <person name="Balint B."/>
            <person name="Krizsan K."/>
            <person name="Kiss B."/>
            <person name="Hess J."/>
            <person name="Varga T."/>
            <person name="Slot J."/>
            <person name="Riley R."/>
            <person name="Boka B."/>
            <person name="Rigling D."/>
            <person name="Barry K."/>
            <person name="Lee J."/>
            <person name="Mihaltcheva S."/>
            <person name="LaButti K."/>
            <person name="Lipzen A."/>
            <person name="Waldron R."/>
            <person name="Moloney N.M."/>
            <person name="Sperisen C."/>
            <person name="Kredics L."/>
            <person name="Vagvoelgyi C."/>
            <person name="Patrignani A."/>
            <person name="Fitzpatrick D."/>
            <person name="Nagy I."/>
            <person name="Doyle S."/>
            <person name="Anderson J.B."/>
            <person name="Grigoriev I.V."/>
            <person name="Gueldener U."/>
            <person name="Muensterkoetter M."/>
            <person name="Nagy L.G."/>
        </authorList>
    </citation>
    <scope>NUCLEOTIDE SEQUENCE [LARGE SCALE GENOMIC DNA]</scope>
    <source>
        <strain evidence="4">Ar21-2</strain>
    </source>
</reference>